<evidence type="ECO:0000313" key="1">
    <source>
        <dbReference type="EMBL" id="RKN74951.1"/>
    </source>
</evidence>
<protein>
    <recommendedName>
        <fullName evidence="3">Beta-hexosaminidase bacterial type N-terminal domain-containing protein</fullName>
    </recommendedName>
</protein>
<reference evidence="1 2" key="1">
    <citation type="journal article" date="2007" name="Int. J. Syst. Evol. Microbiol.">
        <title>Paenibacillus ginsengarvi sp. nov., isolated from soil from ginseng cultivation.</title>
        <authorList>
            <person name="Yoon M.H."/>
            <person name="Ten L.N."/>
            <person name="Im W.T."/>
        </authorList>
    </citation>
    <scope>NUCLEOTIDE SEQUENCE [LARGE SCALE GENOMIC DNA]</scope>
    <source>
        <strain evidence="1 2">KCTC 13059</strain>
    </source>
</reference>
<dbReference type="Proteomes" id="UP000282311">
    <property type="component" value="Unassembled WGS sequence"/>
</dbReference>
<accession>A0A3B0BR52</accession>
<comment type="caution">
    <text evidence="1">The sequence shown here is derived from an EMBL/GenBank/DDBJ whole genome shotgun (WGS) entry which is preliminary data.</text>
</comment>
<name>A0A3B0BR52_9BACL</name>
<evidence type="ECO:0008006" key="3">
    <source>
        <dbReference type="Google" id="ProtNLM"/>
    </source>
</evidence>
<dbReference type="OrthoDB" id="2503868at2"/>
<organism evidence="1 2">
    <name type="scientific">Paenibacillus ginsengarvi</name>
    <dbReference type="NCBI Taxonomy" id="400777"/>
    <lineage>
        <taxon>Bacteria</taxon>
        <taxon>Bacillati</taxon>
        <taxon>Bacillota</taxon>
        <taxon>Bacilli</taxon>
        <taxon>Bacillales</taxon>
        <taxon>Paenibacillaceae</taxon>
        <taxon>Paenibacillus</taxon>
    </lineage>
</organism>
<dbReference type="AlphaFoldDB" id="A0A3B0BR52"/>
<sequence length="711" mass="81520">MGERNYEFRNRLDVVHKPNRRDPALRPEPDDCVIGEDWFIAISESAGPHLVHVAKDLQDYLLESMNCSVLLRRTADIGELARSGKQVIVLGVKEELPEYADSLSKPRSYRIAAGEDAIVVCGFDERGAGQGSFFLEDLMNLREAPFVTRQNTVREPVFSPRMIHSGWGLDVYPDAHLNAMAHAGIDAILVFVKGIDETPFGYLDFNHVIDRAALHGLDVYMYSYLQSKKHPEDPDAEAYYESTYGHIMEKYSRFKGIVFVGESCEFPSKDPNTTGMLRLEWPADKKRTKPSPGWWPCTDYPQWLDMIKKVTRKHNPELDIVFWTYNWGYVREEERLRLIRSLPTDISLMATFEMFEKFERDGVVHTCVDYTASFEGPGRYFASEAKAAHERGITLYTMANTGGTTWDIGVIPYEPIPYQWARRHAGLLQGHRDWGLNGLMESHHFGWWPSFVSDLAKWAYWTPTPPSEETFVAVARRDFSADAAEHALEAWRLWSEGIRYYIPTNYDQYGPFRIGPSYPLLFREVSHVPQAWYAHFGSKLRIINPVYNPINDHPDYLRLDVEIANLRQMAELWKQGNEALERAIALTPARKHEDANRLLGLNRFIERTVHTVIHTKLWWKLKHRLLAEANAEAAAELASRMAEVAELEIANAAATIPLTEADSRLGWEPSMEYMTDPEHLRWKIAQVREVLDKELPAYIESLGSGDKAVQA</sequence>
<dbReference type="RefSeq" id="WP_120750146.1">
    <property type="nucleotide sequence ID" value="NZ_RBAH01000023.1"/>
</dbReference>
<dbReference type="EMBL" id="RBAH01000023">
    <property type="protein sequence ID" value="RKN74951.1"/>
    <property type="molecule type" value="Genomic_DNA"/>
</dbReference>
<gene>
    <name evidence="1" type="ORF">D7M11_25765</name>
</gene>
<evidence type="ECO:0000313" key="2">
    <source>
        <dbReference type="Proteomes" id="UP000282311"/>
    </source>
</evidence>
<keyword evidence="2" id="KW-1185">Reference proteome</keyword>
<proteinExistence type="predicted"/>